<sequence>MIESQKHDPIEGEIQDSLIDLIEDDPSDMTIILTERERIGVPQPSSNPTIEEKKAIVQQVKARIKTMIDEDIPFFTMDRIRDVHEQVQKCMAQGGKGDVFVEGLDGIVVRFRLQIGKKYDWADAISVKPVIEYASLLQLTSDKWVEHLDPELAYCNLVVYHKVLDLDKERRKAAKARYASVPREVVERDFDRNLHEWMTSEQCTQLKSLDILREDASRIKKIVAFACGSVTHFKERSRGRSCYQHGLIKTLRDMLIQARHDDINLTKEQRDEQIQCFIQDPAYTDIDRKVLQDDYGIATIIDNPEGFLEVDDSTLVLSFSPNVPVRQVVVDIAKPAVMIWDRVWKDFKETTDPESIRVRSVIDGLYDQIEFPADEDHFGDIAIYRRRA</sequence>
<dbReference type="InterPro" id="IPR012942">
    <property type="entry name" value="SRR1-like"/>
</dbReference>
<dbReference type="EMBL" id="DF933835">
    <property type="protein sequence ID" value="GAM40664.1"/>
    <property type="molecule type" value="Genomic_DNA"/>
</dbReference>
<accession>A0A6N4SLR6</accession>
<dbReference type="Proteomes" id="UP000053095">
    <property type="component" value="Unassembled WGS sequence"/>
</dbReference>
<gene>
    <name evidence="2" type="ORF">TCE0_039f13186</name>
</gene>
<dbReference type="PANTHER" id="PTHR42080">
    <property type="entry name" value="SRR1 DOMAIN-CONTAINING PROTEIN"/>
    <property type="match status" value="1"/>
</dbReference>
<protein>
    <recommendedName>
        <fullName evidence="1">SRR1-like domain-containing protein</fullName>
    </recommendedName>
</protein>
<keyword evidence="3" id="KW-1185">Reference proteome</keyword>
<comment type="caution">
    <text evidence="2">The sequence shown here is derived from an EMBL/GenBank/DDBJ whole genome shotgun (WGS) entry which is preliminary data.</text>
</comment>
<evidence type="ECO:0000313" key="2">
    <source>
        <dbReference type="EMBL" id="GAM40664.1"/>
    </source>
</evidence>
<proteinExistence type="predicted"/>
<evidence type="ECO:0000313" key="3">
    <source>
        <dbReference type="Proteomes" id="UP000053095"/>
    </source>
</evidence>
<organism evidence="2 3">
    <name type="scientific">Talaromyces pinophilus</name>
    <name type="common">Penicillium pinophilum</name>
    <dbReference type="NCBI Taxonomy" id="128442"/>
    <lineage>
        <taxon>Eukaryota</taxon>
        <taxon>Fungi</taxon>
        <taxon>Dikarya</taxon>
        <taxon>Ascomycota</taxon>
        <taxon>Pezizomycotina</taxon>
        <taxon>Eurotiomycetes</taxon>
        <taxon>Eurotiomycetidae</taxon>
        <taxon>Eurotiales</taxon>
        <taxon>Trichocomaceae</taxon>
        <taxon>Talaromyces</taxon>
        <taxon>Talaromyces sect. Talaromyces</taxon>
    </lineage>
</organism>
<reference evidence="3" key="1">
    <citation type="journal article" date="2015" name="Genome Announc.">
        <title>Draft genome sequence of Talaromyces cellulolyticus strain Y-94, a source of lignocellulosic biomass-degrading enzymes.</title>
        <authorList>
            <person name="Fujii T."/>
            <person name="Koike H."/>
            <person name="Sawayama S."/>
            <person name="Yano S."/>
            <person name="Inoue H."/>
        </authorList>
    </citation>
    <scope>NUCLEOTIDE SEQUENCE [LARGE SCALE GENOMIC DNA]</scope>
    <source>
        <strain evidence="3">Y-94</strain>
    </source>
</reference>
<dbReference type="PANTHER" id="PTHR42080:SF3">
    <property type="entry name" value="SRR1-LIKE DOMAIN-CONTAINING PROTEIN"/>
    <property type="match status" value="1"/>
</dbReference>
<feature type="domain" description="SRR1-like" evidence="1">
    <location>
        <begin position="213"/>
        <end position="343"/>
    </location>
</feature>
<dbReference type="AlphaFoldDB" id="A0A6N4SLR6"/>
<evidence type="ECO:0000259" key="1">
    <source>
        <dbReference type="Pfam" id="PF07985"/>
    </source>
</evidence>
<name>A0A6N4SLR6_TALPI</name>
<dbReference type="Pfam" id="PF07985">
    <property type="entry name" value="SRR1"/>
    <property type="match status" value="1"/>
</dbReference>